<evidence type="ECO:0000313" key="1">
    <source>
        <dbReference type="EMBL" id="RCX26498.1"/>
    </source>
</evidence>
<accession>A0A369C0C5</accession>
<gene>
    <name evidence="1" type="ORF">DFQ59_10927</name>
</gene>
<protein>
    <submittedName>
        <fullName evidence="1">Uncharacterized protein</fullName>
    </submittedName>
</protein>
<organism evidence="1 2">
    <name type="scientific">Thioalbus denitrificans</name>
    <dbReference type="NCBI Taxonomy" id="547122"/>
    <lineage>
        <taxon>Bacteria</taxon>
        <taxon>Pseudomonadati</taxon>
        <taxon>Pseudomonadota</taxon>
        <taxon>Gammaproteobacteria</taxon>
        <taxon>Chromatiales</taxon>
        <taxon>Ectothiorhodospiraceae</taxon>
        <taxon>Thioalbus</taxon>
    </lineage>
</organism>
<dbReference type="EMBL" id="QPJY01000009">
    <property type="protein sequence ID" value="RCX26498.1"/>
    <property type="molecule type" value="Genomic_DNA"/>
</dbReference>
<dbReference type="RefSeq" id="WP_114280581.1">
    <property type="nucleotide sequence ID" value="NZ_QPJY01000009.1"/>
</dbReference>
<proteinExistence type="predicted"/>
<comment type="caution">
    <text evidence="1">The sequence shown here is derived from an EMBL/GenBank/DDBJ whole genome shotgun (WGS) entry which is preliminary data.</text>
</comment>
<dbReference type="Proteomes" id="UP000252707">
    <property type="component" value="Unassembled WGS sequence"/>
</dbReference>
<keyword evidence="2" id="KW-1185">Reference proteome</keyword>
<evidence type="ECO:0000313" key="2">
    <source>
        <dbReference type="Proteomes" id="UP000252707"/>
    </source>
</evidence>
<dbReference type="AlphaFoldDB" id="A0A369C0C5"/>
<sequence>MIKPSLYCLPSVARYPVQRRIQRGAGFSTCRHCQSSPDRLVRAGTVVFSPAPAKCRQFSVRTLGGRKVKAAIRNLSIIICAVVLTACASTPKVALSPEAKQGLKRIAVVQTTEPEKYFVYPGQLPGGFVFYMFGAIGGAVIGGIEASRIESATTRFTTAVSPLQPDLSGTLLSGVEEGLRAKGYEIHRVPAPPMLPDGKAYDLSRVDGQFDAVLVTELRGGYVAEGKGVAPSVTVSASLMSKSGSDRIFATTYTYSPEGRGEVVQIEPDEKFVVASVDAIYDDVNVAVEGLRTGARKVAERMVADL</sequence>
<reference evidence="1 2" key="1">
    <citation type="submission" date="2018-07" db="EMBL/GenBank/DDBJ databases">
        <title>Genomic Encyclopedia of Type Strains, Phase IV (KMG-IV): sequencing the most valuable type-strain genomes for metagenomic binning, comparative biology and taxonomic classification.</title>
        <authorList>
            <person name="Goeker M."/>
        </authorList>
    </citation>
    <scope>NUCLEOTIDE SEQUENCE [LARGE SCALE GENOMIC DNA]</scope>
    <source>
        <strain evidence="1 2">DSM 26407</strain>
    </source>
</reference>
<name>A0A369C0C5_9GAMM</name>